<dbReference type="PANTHER" id="PTHR43757">
    <property type="entry name" value="AMINOMETHYLTRANSFERASE"/>
    <property type="match status" value="1"/>
</dbReference>
<evidence type="ECO:0000313" key="8">
    <source>
        <dbReference type="EMBL" id="GAA4384068.1"/>
    </source>
</evidence>
<sequence length="1306" mass="135953">MTPAPANSPARGPHRLPAAAVPHARIDRDTALTFELAGRTLTGHPGDTLASAALGAGLIRCGDSLYRNRPRGIMAAGVEEPNALVTVAARRPGEVDESMLTATTVELIEGLRADWVSGQGVLDPRTDEAEYDHVHIHTDVLVVGAGPAGLAAALAAARTGARVVLADDQPEPGGALLSTREERVAGRPAADWISATVDEFDAAPESTRLQRTSAVGSYDSNHVVAVERRTDHLAGPVPAGVSRERVHHIRARQVVLATGAHERPIVFRGNDRPGIVLAGAARAYLNRWGVAVGHRVVVATTNDSAYAAAADLHAAGVEVVALVDSRPTAGPAAARVSAALGLPVHLGSAVTETAGDADGHLSGVIVHALDDAGDLVGEPLGFDADALAVSGGWSPAVHLHSQRGPVVWDPRLAAFVPSTPVRDQHLAGALRGTLDTEAAVAEGAKAGARAAAAAGFAAEATVGSDVGAPQSDTAAAADAPESDATGTPDQDTAPVRPLWLVPAGPANPAGPFNPTAGGDFDPADLDEHFVDLQRDQTVADILRATGAGMRSVEHIKRYTSIGTAHDQGRTSGLAAIGVIAQIIGVDGPGEIGTTRFRAPATPVSFAALAGRRRGELFEPARVTSIHPWHVAHGAEFEDVGQWKRPRYFPRPGEDMDAAVLRECAAVRESVGFMDASTLGTIDVRGTDAAEFLNRIYTNGYTKLGIGRARYGVMCTPDGMIFDDGTVFRIAADHFVLTTTTGGAAAVLDWLEEWLQTEWPELDVVCTSVTEQLATVAVVGPQSRAVVGALAPDLDVSREAFPFMAIADTVLAGGIPARVCRISFSGELAFELNVEAWHGLALWDAVAQAGAEFDITPYGTETMHVLRAEKGFIIVGQDTDGTVTPQDAGMEWIVSTKKDFIGKRSYSRADNLREDRKQLVAVLPVDRSLELTEGAQLIAAGREIPPGVRSGAGTVSPEAHPVPMEGHVTSAYRSAALERTFGLALVKNGRARIGETLQAYHDGRLAEVVVAEPVLYDPAGSRRDGEEQPGSGRSDRRDSVLDLDRRPRNVRRSPLAHLADVLAQTEAAAGGAAGVRLREVPFLTMVGIRVRPGSAGARAIETAAGLPLPATVGRVTGTAPEAAGVSLTSGTSGAGSAPEAAGVSLTSGTSEAGSIPEAAGAVAGSGPAGTARGAEHWARASGMAMIWLAPDEFLAVAGPDQPVAEVLRTALGEAPGSVVELSANRTVIELVGPQARQVLQKGCHVDLHPRAFPVGAAVSTLLGPVQLIVWRTGEDRYWLMPRSSFADYLAGWLLDAVREFNPTPEGA</sequence>
<dbReference type="InterPro" id="IPR036188">
    <property type="entry name" value="FAD/NAD-bd_sf"/>
</dbReference>
<dbReference type="Pfam" id="PF08669">
    <property type="entry name" value="GCV_T_C"/>
    <property type="match status" value="1"/>
</dbReference>
<dbReference type="Pfam" id="PF07992">
    <property type="entry name" value="Pyr_redox_2"/>
    <property type="match status" value="1"/>
</dbReference>
<dbReference type="PANTHER" id="PTHR43757:SF2">
    <property type="entry name" value="AMINOMETHYLTRANSFERASE, MITOCHONDRIAL"/>
    <property type="match status" value="1"/>
</dbReference>
<gene>
    <name evidence="8" type="ORF">GCM10023167_04320</name>
</gene>
<dbReference type="InterPro" id="IPR029043">
    <property type="entry name" value="GcvT/YgfZ_C"/>
</dbReference>
<feature type="domain" description="Aminomethyltransferase C-terminal" evidence="6">
    <location>
        <begin position="940"/>
        <end position="1016"/>
    </location>
</feature>
<evidence type="ECO:0000259" key="5">
    <source>
        <dbReference type="Pfam" id="PF07992"/>
    </source>
</evidence>
<dbReference type="Proteomes" id="UP001500642">
    <property type="component" value="Unassembled WGS sequence"/>
</dbReference>
<dbReference type="InterPro" id="IPR006222">
    <property type="entry name" value="GCVT_N"/>
</dbReference>
<keyword evidence="9" id="KW-1185">Reference proteome</keyword>
<dbReference type="Pfam" id="PF01571">
    <property type="entry name" value="GCV_T"/>
    <property type="match status" value="1"/>
</dbReference>
<feature type="region of interest" description="Disordered" evidence="3">
    <location>
        <begin position="1125"/>
        <end position="1151"/>
    </location>
</feature>
<feature type="compositionally biased region" description="Low complexity" evidence="3">
    <location>
        <begin position="468"/>
        <end position="485"/>
    </location>
</feature>
<feature type="domain" description="GCVT N-terminal" evidence="4">
    <location>
        <begin position="625"/>
        <end position="897"/>
    </location>
</feature>
<dbReference type="InterPro" id="IPR013977">
    <property type="entry name" value="GcvT_C"/>
</dbReference>
<evidence type="ECO:0000313" key="9">
    <source>
        <dbReference type="Proteomes" id="UP001500642"/>
    </source>
</evidence>
<feature type="domain" description="FAD/NAD(P)-binding" evidence="5">
    <location>
        <begin position="139"/>
        <end position="400"/>
    </location>
</feature>
<feature type="compositionally biased region" description="Low complexity" evidence="3">
    <location>
        <begin position="1125"/>
        <end position="1143"/>
    </location>
</feature>
<evidence type="ECO:0000256" key="1">
    <source>
        <dbReference type="ARBA" id="ARBA00008609"/>
    </source>
</evidence>
<comment type="similarity">
    <text evidence="1">Belongs to the GcvT family.</text>
</comment>
<feature type="region of interest" description="Disordered" evidence="3">
    <location>
        <begin position="1016"/>
        <end position="1047"/>
    </location>
</feature>
<feature type="domain" description="SoxA A3" evidence="7">
    <location>
        <begin position="527"/>
        <end position="611"/>
    </location>
</feature>
<dbReference type="Gene3D" id="3.30.1360.120">
    <property type="entry name" value="Probable tRNA modification gtpase trme, domain 1"/>
    <property type="match status" value="2"/>
</dbReference>
<dbReference type="InterPro" id="IPR007375">
    <property type="entry name" value="SoxG"/>
</dbReference>
<evidence type="ECO:0000259" key="6">
    <source>
        <dbReference type="Pfam" id="PF08669"/>
    </source>
</evidence>
<reference evidence="9" key="1">
    <citation type="journal article" date="2019" name="Int. J. Syst. Evol. Microbiol.">
        <title>The Global Catalogue of Microorganisms (GCM) 10K type strain sequencing project: providing services to taxonomists for standard genome sequencing and annotation.</title>
        <authorList>
            <consortium name="The Broad Institute Genomics Platform"/>
            <consortium name="The Broad Institute Genome Sequencing Center for Infectious Disease"/>
            <person name="Wu L."/>
            <person name="Ma J."/>
        </authorList>
    </citation>
    <scope>NUCLEOTIDE SEQUENCE [LARGE SCALE GENOMIC DNA]</scope>
    <source>
        <strain evidence="9">JCM 17808</strain>
    </source>
</reference>
<dbReference type="PRINTS" id="PR00469">
    <property type="entry name" value="PNDRDTASEII"/>
</dbReference>
<dbReference type="InterPro" id="IPR027266">
    <property type="entry name" value="TrmE/GcvT-like"/>
</dbReference>
<dbReference type="Pfam" id="PF04268">
    <property type="entry name" value="SoxG"/>
    <property type="match status" value="1"/>
</dbReference>
<dbReference type="InterPro" id="IPR041117">
    <property type="entry name" value="SoxA_A3"/>
</dbReference>
<evidence type="ECO:0000259" key="7">
    <source>
        <dbReference type="Pfam" id="PF17806"/>
    </source>
</evidence>
<evidence type="ECO:0000256" key="2">
    <source>
        <dbReference type="ARBA" id="ARBA00023002"/>
    </source>
</evidence>
<feature type="compositionally biased region" description="Basic and acidic residues" evidence="3">
    <location>
        <begin position="1032"/>
        <end position="1046"/>
    </location>
</feature>
<dbReference type="Pfam" id="PF17806">
    <property type="entry name" value="SO_alpha_A3"/>
    <property type="match status" value="1"/>
</dbReference>
<name>A0ABP8J2V2_9MICO</name>
<dbReference type="PRINTS" id="PR00368">
    <property type="entry name" value="FADPNR"/>
</dbReference>
<dbReference type="Gene3D" id="3.30.70.1520">
    <property type="entry name" value="Heterotetrameric sarcosine oxidase"/>
    <property type="match status" value="1"/>
</dbReference>
<dbReference type="SUPFAM" id="SSF103025">
    <property type="entry name" value="Folate-binding domain"/>
    <property type="match status" value="2"/>
</dbReference>
<organism evidence="8 9">
    <name type="scientific">Brevibacterium pityocampae</name>
    <dbReference type="NCBI Taxonomy" id="506594"/>
    <lineage>
        <taxon>Bacteria</taxon>
        <taxon>Bacillati</taxon>
        <taxon>Actinomycetota</taxon>
        <taxon>Actinomycetes</taxon>
        <taxon>Micrococcales</taxon>
        <taxon>Brevibacteriaceae</taxon>
        <taxon>Brevibacterium</taxon>
    </lineage>
</organism>
<dbReference type="InterPro" id="IPR042204">
    <property type="entry name" value="2Fe-2S-bd_N"/>
</dbReference>
<dbReference type="SUPFAM" id="SSF51905">
    <property type="entry name" value="FAD/NAD(P)-binding domain"/>
    <property type="match status" value="1"/>
</dbReference>
<dbReference type="InterPro" id="IPR028896">
    <property type="entry name" value="GcvT/YgfZ/DmdA"/>
</dbReference>
<dbReference type="Gene3D" id="3.50.50.60">
    <property type="entry name" value="FAD/NAD(P)-binding domain"/>
    <property type="match status" value="1"/>
</dbReference>
<dbReference type="Gene3D" id="3.10.20.440">
    <property type="entry name" value="2Fe-2S iron-sulphur cluster binding domain, sarcosine oxidase, alpha subunit, N-terminal domain"/>
    <property type="match status" value="1"/>
</dbReference>
<dbReference type="EMBL" id="BAABGL010000002">
    <property type="protein sequence ID" value="GAA4384068.1"/>
    <property type="molecule type" value="Genomic_DNA"/>
</dbReference>
<feature type="compositionally biased region" description="Low complexity" evidence="3">
    <location>
        <begin position="502"/>
        <end position="513"/>
    </location>
</feature>
<evidence type="ECO:0000259" key="4">
    <source>
        <dbReference type="Pfam" id="PF01571"/>
    </source>
</evidence>
<protein>
    <submittedName>
        <fullName evidence="8">Sarcosine oxidase subunit alpha family protein</fullName>
    </submittedName>
</protein>
<proteinExistence type="inferred from homology"/>
<dbReference type="Pfam" id="PF13510">
    <property type="entry name" value="Fer2_4"/>
    <property type="match status" value="1"/>
</dbReference>
<dbReference type="InterPro" id="IPR023753">
    <property type="entry name" value="FAD/NAD-binding_dom"/>
</dbReference>
<feature type="region of interest" description="Disordered" evidence="3">
    <location>
        <begin position="467"/>
        <end position="513"/>
    </location>
</feature>
<evidence type="ECO:0000256" key="3">
    <source>
        <dbReference type="SAM" id="MobiDB-lite"/>
    </source>
</evidence>
<dbReference type="SUPFAM" id="SSF101790">
    <property type="entry name" value="Aminomethyltransferase beta-barrel domain"/>
    <property type="match status" value="1"/>
</dbReference>
<accession>A0ABP8J2V2</accession>
<comment type="caution">
    <text evidence="8">The sequence shown here is derived from an EMBL/GenBank/DDBJ whole genome shotgun (WGS) entry which is preliminary data.</text>
</comment>
<keyword evidence="2" id="KW-0560">Oxidoreductase</keyword>